<dbReference type="InterPro" id="IPR012336">
    <property type="entry name" value="Thioredoxin-like_fold"/>
</dbReference>
<feature type="region of interest" description="Disordered" evidence="2">
    <location>
        <begin position="29"/>
        <end position="50"/>
    </location>
</feature>
<dbReference type="Pfam" id="PF13462">
    <property type="entry name" value="Thioredoxin_4"/>
    <property type="match status" value="1"/>
</dbReference>
<evidence type="ECO:0000313" key="5">
    <source>
        <dbReference type="EMBL" id="NKE48540.1"/>
    </source>
</evidence>
<dbReference type="InterPro" id="IPR036249">
    <property type="entry name" value="Thioredoxin-like_sf"/>
</dbReference>
<evidence type="ECO:0000256" key="1">
    <source>
        <dbReference type="ARBA" id="ARBA00005791"/>
    </source>
</evidence>
<feature type="signal peptide" evidence="3">
    <location>
        <begin position="1"/>
        <end position="25"/>
    </location>
</feature>
<feature type="domain" description="Thioredoxin-like fold" evidence="4">
    <location>
        <begin position="48"/>
        <end position="212"/>
    </location>
</feature>
<sequence>MNEDLSRRGTLAGLAVLALSAPALGQQAGAPPFAVTEPGPETPRPLPGERAIGREDAPVTVIEFHSLTCGNCANFHTQHFPRIKVAYVDPGLVRFVLRDYPLDRVAVDAAALVHCAGPERFEAMLSVLYTNKEAWAHSPDARGWLRRTAGLAGVSASRLEACWTDRGFTDPIIRSRLEATREFNVQATPTFVIGGRVHPGVLTFERFAQLVQPLLPPGSTPTPAPRVLPRL</sequence>
<dbReference type="PANTHER" id="PTHR13887:SF56">
    <property type="entry name" value="THIOREDOXIN-LIKE REDUCTASE RV2466C"/>
    <property type="match status" value="1"/>
</dbReference>
<reference evidence="5 6" key="1">
    <citation type="submission" date="2020-03" db="EMBL/GenBank/DDBJ databases">
        <title>Roseomonas selenitidurans sp. nov. isolated from soil.</title>
        <authorList>
            <person name="Liu H."/>
        </authorList>
    </citation>
    <scope>NUCLEOTIDE SEQUENCE [LARGE SCALE GENOMIC DNA]</scope>
    <source>
        <strain evidence="5 6">JCM 15073</strain>
    </source>
</reference>
<evidence type="ECO:0000259" key="4">
    <source>
        <dbReference type="Pfam" id="PF13462"/>
    </source>
</evidence>
<proteinExistence type="inferred from homology"/>
<comment type="caution">
    <text evidence="5">The sequence shown here is derived from an EMBL/GenBank/DDBJ whole genome shotgun (WGS) entry which is preliminary data.</text>
</comment>
<dbReference type="InterPro" id="IPR006311">
    <property type="entry name" value="TAT_signal"/>
</dbReference>
<comment type="similarity">
    <text evidence="1">Belongs to the thioredoxin family. DsbA subfamily.</text>
</comment>
<dbReference type="EMBL" id="JAAVTX010000010">
    <property type="protein sequence ID" value="NKE48540.1"/>
    <property type="molecule type" value="Genomic_DNA"/>
</dbReference>
<protein>
    <submittedName>
        <fullName evidence="5">DsbA family protein</fullName>
    </submittedName>
</protein>
<gene>
    <name evidence="5" type="ORF">HB662_27480</name>
</gene>
<name>A0ABX1F883_9PROT</name>
<dbReference type="SUPFAM" id="SSF52833">
    <property type="entry name" value="Thioredoxin-like"/>
    <property type="match status" value="1"/>
</dbReference>
<keyword evidence="6" id="KW-1185">Reference proteome</keyword>
<organism evidence="5 6">
    <name type="scientific">Falsiroseomonas frigidaquae</name>
    <dbReference type="NCBI Taxonomy" id="487318"/>
    <lineage>
        <taxon>Bacteria</taxon>
        <taxon>Pseudomonadati</taxon>
        <taxon>Pseudomonadota</taxon>
        <taxon>Alphaproteobacteria</taxon>
        <taxon>Acetobacterales</taxon>
        <taxon>Roseomonadaceae</taxon>
        <taxon>Falsiroseomonas</taxon>
    </lineage>
</organism>
<evidence type="ECO:0000313" key="6">
    <source>
        <dbReference type="Proteomes" id="UP000765160"/>
    </source>
</evidence>
<dbReference type="Proteomes" id="UP000765160">
    <property type="component" value="Unassembled WGS sequence"/>
</dbReference>
<accession>A0ABX1F883</accession>
<feature type="chain" id="PRO_5046718043" evidence="3">
    <location>
        <begin position="26"/>
        <end position="231"/>
    </location>
</feature>
<dbReference type="Gene3D" id="3.40.30.10">
    <property type="entry name" value="Glutaredoxin"/>
    <property type="match status" value="1"/>
</dbReference>
<dbReference type="PANTHER" id="PTHR13887">
    <property type="entry name" value="GLUTATHIONE S-TRANSFERASE KAPPA"/>
    <property type="match status" value="1"/>
</dbReference>
<evidence type="ECO:0000256" key="2">
    <source>
        <dbReference type="SAM" id="MobiDB-lite"/>
    </source>
</evidence>
<keyword evidence="3" id="KW-0732">Signal</keyword>
<dbReference type="RefSeq" id="WP_168055015.1">
    <property type="nucleotide sequence ID" value="NZ_JAATJR010000010.1"/>
</dbReference>
<evidence type="ECO:0000256" key="3">
    <source>
        <dbReference type="SAM" id="SignalP"/>
    </source>
</evidence>
<dbReference type="PROSITE" id="PS51318">
    <property type="entry name" value="TAT"/>
    <property type="match status" value="1"/>
</dbReference>